<reference evidence="2 3" key="1">
    <citation type="submission" date="2024-03" db="EMBL/GenBank/DDBJ databases">
        <title>The Acrasis kona genome and developmental transcriptomes reveal deep origins of eukaryotic multicellular pathways.</title>
        <authorList>
            <person name="Sheikh S."/>
            <person name="Fu C.-J."/>
            <person name="Brown M.W."/>
            <person name="Baldauf S.L."/>
        </authorList>
    </citation>
    <scope>NUCLEOTIDE SEQUENCE [LARGE SCALE GENOMIC DNA]</scope>
    <source>
        <strain evidence="2 3">ATCC MYA-3509</strain>
    </source>
</reference>
<feature type="coiled-coil region" evidence="1">
    <location>
        <begin position="326"/>
        <end position="353"/>
    </location>
</feature>
<proteinExistence type="predicted"/>
<gene>
    <name evidence="2" type="ORF">AKO1_008642</name>
</gene>
<evidence type="ECO:0000313" key="3">
    <source>
        <dbReference type="Proteomes" id="UP001431209"/>
    </source>
</evidence>
<comment type="caution">
    <text evidence="2">The sequence shown here is derived from an EMBL/GenBank/DDBJ whole genome shotgun (WGS) entry which is preliminary data.</text>
</comment>
<accession>A0AAW2ZCB3</accession>
<evidence type="ECO:0000256" key="1">
    <source>
        <dbReference type="SAM" id="Coils"/>
    </source>
</evidence>
<keyword evidence="1" id="KW-0175">Coiled coil</keyword>
<dbReference type="Proteomes" id="UP001431209">
    <property type="component" value="Unassembled WGS sequence"/>
</dbReference>
<dbReference type="AlphaFoldDB" id="A0AAW2ZCB3"/>
<evidence type="ECO:0000313" key="2">
    <source>
        <dbReference type="EMBL" id="KAL0487532.1"/>
    </source>
</evidence>
<protein>
    <submittedName>
        <fullName evidence="2">Uncharacterized protein</fullName>
    </submittedName>
</protein>
<sequence length="380" mass="43800">MTKRKRCVIIFEDPDDDIKIEEKKYNIKFEDSDEENGTESVKVDTKDEDDNLDVKFDIKNDMNSDQEIEVVAEIKRPRLNENNKKEQAMLDLISATVKWVQKSPRQDLSPSDQKYLEILDENSEKHCCFRKHSHSLLLMFKNLPQDFLTNKTSVTTYFVKRAYSFGSCVHKRYDSIDEYRGAGVIDYPDQAPPLDVLCNLVQKDKSSWRLTAYSGNYASNIGRYPYETNYENILKAEPELCNLLKNAKNMSFMDARKTMVSILKKHKAHLVTGSLLSYLLSVDFYQLGFFSKPSTLEIAKITKSNKMGSLKCLHVLGYLKSGQVTDSDVEEAYNKLLEKVKDATKEVQHLYGEEGLTAVDIEHLLCKIMRYNNLTNKIKS</sequence>
<organism evidence="2 3">
    <name type="scientific">Acrasis kona</name>
    <dbReference type="NCBI Taxonomy" id="1008807"/>
    <lineage>
        <taxon>Eukaryota</taxon>
        <taxon>Discoba</taxon>
        <taxon>Heterolobosea</taxon>
        <taxon>Tetramitia</taxon>
        <taxon>Eutetramitia</taxon>
        <taxon>Acrasidae</taxon>
        <taxon>Acrasis</taxon>
    </lineage>
</organism>
<name>A0AAW2ZCB3_9EUKA</name>
<dbReference type="EMBL" id="JAOPGA020001347">
    <property type="protein sequence ID" value="KAL0487532.1"/>
    <property type="molecule type" value="Genomic_DNA"/>
</dbReference>
<keyword evidence="3" id="KW-1185">Reference proteome</keyword>